<keyword evidence="2" id="KW-1185">Reference proteome</keyword>
<accession>A0A9D4BDG9</accession>
<comment type="caution">
    <text evidence="1">The sequence shown here is derived from an EMBL/GenBank/DDBJ whole genome shotgun (WGS) entry which is preliminary data.</text>
</comment>
<sequence length="123" mass="14079">MSEPNITVTNQRPDIVLWSAASKQAVMSGSRRASNGSANSTKLSQILAQRKTERHGVFRRRWAAEVRKRVISVVSREMESASLWLWRKREREEKWIGEHKACRNDIVAASRLYLITVSGKLLC</sequence>
<dbReference type="Proteomes" id="UP000828390">
    <property type="component" value="Unassembled WGS sequence"/>
</dbReference>
<organism evidence="1 2">
    <name type="scientific">Dreissena polymorpha</name>
    <name type="common">Zebra mussel</name>
    <name type="synonym">Mytilus polymorpha</name>
    <dbReference type="NCBI Taxonomy" id="45954"/>
    <lineage>
        <taxon>Eukaryota</taxon>
        <taxon>Metazoa</taxon>
        <taxon>Spiralia</taxon>
        <taxon>Lophotrochozoa</taxon>
        <taxon>Mollusca</taxon>
        <taxon>Bivalvia</taxon>
        <taxon>Autobranchia</taxon>
        <taxon>Heteroconchia</taxon>
        <taxon>Euheterodonta</taxon>
        <taxon>Imparidentia</taxon>
        <taxon>Neoheterodontei</taxon>
        <taxon>Myida</taxon>
        <taxon>Dreissenoidea</taxon>
        <taxon>Dreissenidae</taxon>
        <taxon>Dreissena</taxon>
    </lineage>
</organism>
<evidence type="ECO:0000313" key="2">
    <source>
        <dbReference type="Proteomes" id="UP000828390"/>
    </source>
</evidence>
<gene>
    <name evidence="1" type="ORF">DPMN_191290</name>
</gene>
<dbReference type="AlphaFoldDB" id="A0A9D4BDG9"/>
<evidence type="ECO:0000313" key="1">
    <source>
        <dbReference type="EMBL" id="KAH3691149.1"/>
    </source>
</evidence>
<reference evidence="1" key="1">
    <citation type="journal article" date="2019" name="bioRxiv">
        <title>The Genome of the Zebra Mussel, Dreissena polymorpha: A Resource for Invasive Species Research.</title>
        <authorList>
            <person name="McCartney M.A."/>
            <person name="Auch B."/>
            <person name="Kono T."/>
            <person name="Mallez S."/>
            <person name="Zhang Y."/>
            <person name="Obille A."/>
            <person name="Becker A."/>
            <person name="Abrahante J.E."/>
            <person name="Garbe J."/>
            <person name="Badalamenti J.P."/>
            <person name="Herman A."/>
            <person name="Mangelson H."/>
            <person name="Liachko I."/>
            <person name="Sullivan S."/>
            <person name="Sone E.D."/>
            <person name="Koren S."/>
            <person name="Silverstein K.A.T."/>
            <person name="Beckman K.B."/>
            <person name="Gohl D.M."/>
        </authorList>
    </citation>
    <scope>NUCLEOTIDE SEQUENCE</scope>
    <source>
        <strain evidence="1">Duluth1</strain>
        <tissue evidence="1">Whole animal</tissue>
    </source>
</reference>
<dbReference type="EMBL" id="JAIWYP010000043">
    <property type="protein sequence ID" value="KAH3691149.1"/>
    <property type="molecule type" value="Genomic_DNA"/>
</dbReference>
<protein>
    <submittedName>
        <fullName evidence="1">Uncharacterized protein</fullName>
    </submittedName>
</protein>
<proteinExistence type="predicted"/>
<reference evidence="1" key="2">
    <citation type="submission" date="2020-11" db="EMBL/GenBank/DDBJ databases">
        <authorList>
            <person name="McCartney M.A."/>
            <person name="Auch B."/>
            <person name="Kono T."/>
            <person name="Mallez S."/>
            <person name="Becker A."/>
            <person name="Gohl D.M."/>
            <person name="Silverstein K.A.T."/>
            <person name="Koren S."/>
            <person name="Bechman K.B."/>
            <person name="Herman A."/>
            <person name="Abrahante J.E."/>
            <person name="Garbe J."/>
        </authorList>
    </citation>
    <scope>NUCLEOTIDE SEQUENCE</scope>
    <source>
        <strain evidence="1">Duluth1</strain>
        <tissue evidence="1">Whole animal</tissue>
    </source>
</reference>
<name>A0A9D4BDG9_DREPO</name>